<proteinExistence type="inferred from homology"/>
<feature type="signal peptide" evidence="8">
    <location>
        <begin position="1"/>
        <end position="20"/>
    </location>
</feature>
<dbReference type="SUPFAM" id="SSF53187">
    <property type="entry name" value="Zn-dependent exopeptidases"/>
    <property type="match status" value="1"/>
</dbReference>
<reference evidence="11" key="1">
    <citation type="journal article" date="2019" name="Int. J. Syst. Evol. Microbiol.">
        <title>The Global Catalogue of Microorganisms (GCM) 10K type strain sequencing project: providing services to taxonomists for standard genome sequencing and annotation.</title>
        <authorList>
            <consortium name="The Broad Institute Genomics Platform"/>
            <consortium name="The Broad Institute Genome Sequencing Center for Infectious Disease"/>
            <person name="Wu L."/>
            <person name="Ma J."/>
        </authorList>
    </citation>
    <scope>NUCLEOTIDE SEQUENCE [LARGE SCALE GENOMIC DNA]</scope>
    <source>
        <strain evidence="11">KCTC 52232</strain>
    </source>
</reference>
<dbReference type="EMBL" id="JBHUON010000002">
    <property type="protein sequence ID" value="MFD2863751.1"/>
    <property type="molecule type" value="Genomic_DNA"/>
</dbReference>
<evidence type="ECO:0000256" key="8">
    <source>
        <dbReference type="SAM" id="SignalP"/>
    </source>
</evidence>
<comment type="caution">
    <text evidence="7">Lacks conserved residue(s) required for the propagation of feature annotation.</text>
</comment>
<evidence type="ECO:0000313" key="11">
    <source>
        <dbReference type="Proteomes" id="UP001597601"/>
    </source>
</evidence>
<sequence length="842" mass="94109">MFKKLLLLTVGLCFALVASAQKIMTPSAFLGYDLGTQFTPHQRVIDYFKYVAVTSKQVDYKDYGTTYEGRPLIAMIIASADNIKKLPEIRFNNLALAGLEENNAAGKSVTNAAPPANTPVIVWLSYNVHGNEPSSTEAAMQTLYDMVDTDNAKTQVWLQNTVVVIDPCLNPDGRERYVNFYNSAKGAMPDINPTAREHVEPWPQGRTNHYYFDLNRDWAWQTQRESKARMFLYNSWLPQIHVDFHEQGYNSPYYFAPAAEPFHKDITPWQKEFQTTIGKNNAKYFDKNGWLYFTKEEFDLLYPSYGDTYPIYNGSIGMTYEQGGIGAGLAITTHVGDELTLKDRWTHHHSNSLSTIESASANANKAVAEFKKYFDNSRTNPTGQYKAYVVKNDNNDKARSLTDFLKNNDIKYTLGTKVAAAGYNYFTGKTERFDVDEHDIVISAYQPKSVLLNVLFEPKTFVADSNTYDITAWSLPYVYGLRTYGLNEEIKTTNSKLTDVIPLPPQPPAGTVMHAYAYVAKWQSITNVKFLTELLKNNIKVRYAEAAFEAGGKKFEAGSLIIARAGNVDKGLDNLLLATAYNTGVELTPLNSGFVDKGVDLGSASVHLIRAPKVMLVSGESTSAEAMGEVWHYFEKQINYPVTLVNYNNLGYAKLSDFDVIIFPNGDYDGFPSERLQGWVNDGGKLIVLQDAVAQLAGKKGFDIKAKEVDTTKIKPSVKAYANRIRNAITTNVPGAIYKIDLDNTHPLGFGFPGYYYTLKLSNDIYELLGNNGWNVGTVRKDGYVAGFVGDNSKQRLKNGMLLGVQSIGRGSVVYLVDDPLFRSFWENGKLLFSNAVFMVGQ</sequence>
<dbReference type="RefSeq" id="WP_377123580.1">
    <property type="nucleotide sequence ID" value="NZ_JBHUON010000002.1"/>
</dbReference>
<evidence type="ECO:0000259" key="9">
    <source>
        <dbReference type="PROSITE" id="PS52035"/>
    </source>
</evidence>
<dbReference type="InterPro" id="IPR029062">
    <property type="entry name" value="Class_I_gatase-like"/>
</dbReference>
<evidence type="ECO:0000256" key="6">
    <source>
        <dbReference type="ARBA" id="ARBA00023049"/>
    </source>
</evidence>
<dbReference type="CDD" id="cd06238">
    <property type="entry name" value="M14-like"/>
    <property type="match status" value="1"/>
</dbReference>
<keyword evidence="3" id="KW-0645">Protease</keyword>
<dbReference type="SUPFAM" id="SSF52317">
    <property type="entry name" value="Class I glutamine amidotransferase-like"/>
    <property type="match status" value="1"/>
</dbReference>
<keyword evidence="4 10" id="KW-0378">Hydrolase</keyword>
<keyword evidence="10" id="KW-0121">Carboxypeptidase</keyword>
<name>A0ABW5XLG8_9SPHI</name>
<dbReference type="GO" id="GO:0004180">
    <property type="term" value="F:carboxypeptidase activity"/>
    <property type="evidence" value="ECO:0007669"/>
    <property type="project" value="UniProtKB-KW"/>
</dbReference>
<keyword evidence="11" id="KW-1185">Reference proteome</keyword>
<evidence type="ECO:0000256" key="3">
    <source>
        <dbReference type="ARBA" id="ARBA00022670"/>
    </source>
</evidence>
<feature type="domain" description="Peptidase M14" evidence="9">
    <location>
        <begin position="37"/>
        <end position="359"/>
    </location>
</feature>
<protein>
    <submittedName>
        <fullName evidence="10">M14 metallopeptidase family protein</fullName>
        <ecNumber evidence="10">3.4.17.-</ecNumber>
    </submittedName>
</protein>
<comment type="similarity">
    <text evidence="2 7">Belongs to the peptidase M14 family.</text>
</comment>
<accession>A0ABW5XLG8</accession>
<organism evidence="10 11">
    <name type="scientific">Mucilaginibacter antarcticus</name>
    <dbReference type="NCBI Taxonomy" id="1855725"/>
    <lineage>
        <taxon>Bacteria</taxon>
        <taxon>Pseudomonadati</taxon>
        <taxon>Bacteroidota</taxon>
        <taxon>Sphingobacteriia</taxon>
        <taxon>Sphingobacteriales</taxon>
        <taxon>Sphingobacteriaceae</taxon>
        <taxon>Mucilaginibacter</taxon>
    </lineage>
</organism>
<evidence type="ECO:0000256" key="2">
    <source>
        <dbReference type="ARBA" id="ARBA00005988"/>
    </source>
</evidence>
<gene>
    <name evidence="10" type="ORF">ACFSYC_03530</name>
</gene>
<dbReference type="PANTHER" id="PTHR11705:SF143">
    <property type="entry name" value="SLL0236 PROTEIN"/>
    <property type="match status" value="1"/>
</dbReference>
<keyword evidence="8" id="KW-0732">Signal</keyword>
<comment type="caution">
    <text evidence="10">The sequence shown here is derived from an EMBL/GenBank/DDBJ whole genome shotgun (WGS) entry which is preliminary data.</text>
</comment>
<feature type="chain" id="PRO_5046834087" evidence="8">
    <location>
        <begin position="21"/>
        <end position="842"/>
    </location>
</feature>
<dbReference type="PANTHER" id="PTHR11705">
    <property type="entry name" value="PROTEASE FAMILY M14 CARBOXYPEPTIDASE A,B"/>
    <property type="match status" value="1"/>
</dbReference>
<dbReference type="Gene3D" id="3.40.630.10">
    <property type="entry name" value="Zn peptidases"/>
    <property type="match status" value="1"/>
</dbReference>
<keyword evidence="6" id="KW-0482">Metalloprotease</keyword>
<evidence type="ECO:0000256" key="7">
    <source>
        <dbReference type="PROSITE-ProRule" id="PRU01379"/>
    </source>
</evidence>
<evidence type="ECO:0000256" key="4">
    <source>
        <dbReference type="ARBA" id="ARBA00022801"/>
    </source>
</evidence>
<comment type="cofactor">
    <cofactor evidence="1">
        <name>Zn(2+)</name>
        <dbReference type="ChEBI" id="CHEBI:29105"/>
    </cofactor>
</comment>
<evidence type="ECO:0000313" key="10">
    <source>
        <dbReference type="EMBL" id="MFD2863751.1"/>
    </source>
</evidence>
<dbReference type="EC" id="3.4.17.-" evidence="10"/>
<evidence type="ECO:0000256" key="5">
    <source>
        <dbReference type="ARBA" id="ARBA00022833"/>
    </source>
</evidence>
<dbReference type="Proteomes" id="UP001597601">
    <property type="component" value="Unassembled WGS sequence"/>
</dbReference>
<dbReference type="InterPro" id="IPR000834">
    <property type="entry name" value="Peptidase_M14"/>
</dbReference>
<dbReference type="Pfam" id="PF00246">
    <property type="entry name" value="Peptidase_M14"/>
    <property type="match status" value="1"/>
</dbReference>
<dbReference type="PROSITE" id="PS52035">
    <property type="entry name" value="PEPTIDASE_M14"/>
    <property type="match status" value="1"/>
</dbReference>
<dbReference type="SMART" id="SM00631">
    <property type="entry name" value="Zn_pept"/>
    <property type="match status" value="1"/>
</dbReference>
<keyword evidence="5" id="KW-0862">Zinc</keyword>
<evidence type="ECO:0000256" key="1">
    <source>
        <dbReference type="ARBA" id="ARBA00001947"/>
    </source>
</evidence>